<feature type="compositionally biased region" description="Basic and acidic residues" evidence="1">
    <location>
        <begin position="715"/>
        <end position="734"/>
    </location>
</feature>
<feature type="compositionally biased region" description="Basic residues" evidence="1">
    <location>
        <begin position="1048"/>
        <end position="1063"/>
    </location>
</feature>
<feature type="compositionally biased region" description="Low complexity" evidence="1">
    <location>
        <begin position="318"/>
        <end position="333"/>
    </location>
</feature>
<reference evidence="2 3" key="1">
    <citation type="journal article" date="2018" name="Nat. Ecol. Evol.">
        <title>Genomic signatures of mitonuclear coevolution across populations of Tigriopus californicus.</title>
        <authorList>
            <person name="Barreto F.S."/>
            <person name="Watson E.T."/>
            <person name="Lima T.G."/>
            <person name="Willett C.S."/>
            <person name="Edmands S."/>
            <person name="Li W."/>
            <person name="Burton R.S."/>
        </authorList>
    </citation>
    <scope>NUCLEOTIDE SEQUENCE [LARGE SCALE GENOMIC DNA]</scope>
    <source>
        <strain evidence="2 3">San Diego</strain>
    </source>
</reference>
<feature type="compositionally biased region" description="Acidic residues" evidence="1">
    <location>
        <begin position="662"/>
        <end position="672"/>
    </location>
</feature>
<feature type="region of interest" description="Disordered" evidence="1">
    <location>
        <begin position="1555"/>
        <end position="1632"/>
    </location>
</feature>
<feature type="compositionally biased region" description="Acidic residues" evidence="1">
    <location>
        <begin position="1298"/>
        <end position="1308"/>
    </location>
</feature>
<feature type="region of interest" description="Disordered" evidence="1">
    <location>
        <begin position="95"/>
        <end position="189"/>
    </location>
</feature>
<feature type="compositionally biased region" description="Basic and acidic residues" evidence="1">
    <location>
        <begin position="1153"/>
        <end position="1166"/>
    </location>
</feature>
<evidence type="ECO:0000256" key="1">
    <source>
        <dbReference type="SAM" id="MobiDB-lite"/>
    </source>
</evidence>
<feature type="compositionally biased region" description="Basic and acidic residues" evidence="1">
    <location>
        <begin position="1555"/>
        <end position="1564"/>
    </location>
</feature>
<feature type="compositionally biased region" description="Basic residues" evidence="1">
    <location>
        <begin position="1141"/>
        <end position="1152"/>
    </location>
</feature>
<feature type="compositionally biased region" description="Low complexity" evidence="1">
    <location>
        <begin position="52"/>
        <end position="66"/>
    </location>
</feature>
<feature type="region of interest" description="Disordered" evidence="1">
    <location>
        <begin position="2021"/>
        <end position="2062"/>
    </location>
</feature>
<protein>
    <submittedName>
        <fullName evidence="2">Uncharacterized protein</fullName>
    </submittedName>
</protein>
<feature type="region of interest" description="Disordered" evidence="1">
    <location>
        <begin position="918"/>
        <end position="998"/>
    </location>
</feature>
<feature type="compositionally biased region" description="Basic and acidic residues" evidence="1">
    <location>
        <begin position="799"/>
        <end position="808"/>
    </location>
</feature>
<feature type="region of interest" description="Disordered" evidence="1">
    <location>
        <begin position="1013"/>
        <end position="1175"/>
    </location>
</feature>
<feature type="compositionally biased region" description="Basic and acidic residues" evidence="1">
    <location>
        <begin position="155"/>
        <end position="164"/>
    </location>
</feature>
<keyword evidence="3" id="KW-1185">Reference proteome</keyword>
<feature type="compositionally biased region" description="Polar residues" evidence="1">
    <location>
        <begin position="752"/>
        <end position="766"/>
    </location>
</feature>
<feature type="region of interest" description="Disordered" evidence="1">
    <location>
        <begin position="2461"/>
        <end position="2530"/>
    </location>
</feature>
<feature type="compositionally biased region" description="Polar residues" evidence="1">
    <location>
        <begin position="1112"/>
        <end position="1140"/>
    </location>
</feature>
<name>A0A553PTP0_TIGCA</name>
<feature type="compositionally biased region" description="Basic and acidic residues" evidence="1">
    <location>
        <begin position="1489"/>
        <end position="1498"/>
    </location>
</feature>
<accession>A0A553PTP0</accession>
<feature type="region of interest" description="Disordered" evidence="1">
    <location>
        <begin position="1961"/>
        <end position="2004"/>
    </location>
</feature>
<feature type="compositionally biased region" description="Polar residues" evidence="1">
    <location>
        <begin position="573"/>
        <end position="582"/>
    </location>
</feature>
<feature type="region of interest" description="Disordered" evidence="1">
    <location>
        <begin position="799"/>
        <end position="821"/>
    </location>
</feature>
<feature type="compositionally biased region" description="Polar residues" evidence="1">
    <location>
        <begin position="1526"/>
        <end position="1535"/>
    </location>
</feature>
<feature type="compositionally biased region" description="Polar residues" evidence="1">
    <location>
        <begin position="1455"/>
        <end position="1467"/>
    </location>
</feature>
<evidence type="ECO:0000313" key="3">
    <source>
        <dbReference type="Proteomes" id="UP000318571"/>
    </source>
</evidence>
<dbReference type="Proteomes" id="UP000318571">
    <property type="component" value="Chromosome 12"/>
</dbReference>
<feature type="compositionally biased region" description="Polar residues" evidence="1">
    <location>
        <begin position="631"/>
        <end position="650"/>
    </location>
</feature>
<feature type="compositionally biased region" description="Polar residues" evidence="1">
    <location>
        <begin position="1475"/>
        <end position="1486"/>
    </location>
</feature>
<organism evidence="2 3">
    <name type="scientific">Tigriopus californicus</name>
    <name type="common">Marine copepod</name>
    <dbReference type="NCBI Taxonomy" id="6832"/>
    <lineage>
        <taxon>Eukaryota</taxon>
        <taxon>Metazoa</taxon>
        <taxon>Ecdysozoa</taxon>
        <taxon>Arthropoda</taxon>
        <taxon>Crustacea</taxon>
        <taxon>Multicrustacea</taxon>
        <taxon>Hexanauplia</taxon>
        <taxon>Copepoda</taxon>
        <taxon>Harpacticoida</taxon>
        <taxon>Harpacticidae</taxon>
        <taxon>Tigriopus</taxon>
    </lineage>
</organism>
<feature type="compositionally biased region" description="Low complexity" evidence="1">
    <location>
        <begin position="1340"/>
        <end position="1352"/>
    </location>
</feature>
<feature type="compositionally biased region" description="Acidic residues" evidence="1">
    <location>
        <begin position="543"/>
        <end position="554"/>
    </location>
</feature>
<feature type="compositionally biased region" description="Basic and acidic residues" evidence="1">
    <location>
        <begin position="555"/>
        <end position="570"/>
    </location>
</feature>
<feature type="compositionally biased region" description="Basic and acidic residues" evidence="1">
    <location>
        <begin position="1978"/>
        <end position="1995"/>
    </location>
</feature>
<feature type="compositionally biased region" description="Low complexity" evidence="1">
    <location>
        <begin position="145"/>
        <end position="154"/>
    </location>
</feature>
<feature type="compositionally biased region" description="Basic and acidic residues" evidence="1">
    <location>
        <begin position="1601"/>
        <end position="1617"/>
    </location>
</feature>
<feature type="region of interest" description="Disordered" evidence="1">
    <location>
        <begin position="1238"/>
        <end position="1263"/>
    </location>
</feature>
<feature type="compositionally biased region" description="Basic and acidic residues" evidence="1">
    <location>
        <begin position="767"/>
        <end position="777"/>
    </location>
</feature>
<feature type="compositionally biased region" description="Polar residues" evidence="1">
    <location>
        <begin position="1568"/>
        <end position="1580"/>
    </location>
</feature>
<feature type="region of interest" description="Disordered" evidence="1">
    <location>
        <begin position="1666"/>
        <end position="1724"/>
    </location>
</feature>
<feature type="region of interest" description="Disordered" evidence="1">
    <location>
        <begin position="496"/>
        <end position="777"/>
    </location>
</feature>
<feature type="compositionally biased region" description="Basic and acidic residues" evidence="1">
    <location>
        <begin position="1239"/>
        <end position="1249"/>
    </location>
</feature>
<feature type="compositionally biased region" description="Polar residues" evidence="1">
    <location>
        <begin position="2504"/>
        <end position="2530"/>
    </location>
</feature>
<feature type="compositionally biased region" description="Low complexity" evidence="1">
    <location>
        <begin position="618"/>
        <end position="629"/>
    </location>
</feature>
<feature type="region of interest" description="Disordered" evidence="1">
    <location>
        <begin position="52"/>
        <end position="76"/>
    </location>
</feature>
<feature type="region of interest" description="Disordered" evidence="1">
    <location>
        <begin position="272"/>
        <end position="366"/>
    </location>
</feature>
<feature type="region of interest" description="Disordered" evidence="1">
    <location>
        <begin position="1372"/>
        <end position="1541"/>
    </location>
</feature>
<feature type="compositionally biased region" description="Basic and acidic residues" evidence="1">
    <location>
        <begin position="651"/>
        <end position="661"/>
    </location>
</feature>
<sequence length="2530" mass="280732">MCVIYLHNMENVKGRVPPKKVVSIVPNEGSRFCLVNGQTPLEVNQALTATRSSRPLSSGSIRSISPAQRWPVRSKSQDRHFLRRSLIFEEGGSKVAPENGVTHIPKLPFTRPRGSSQSSGCEGSAKENGTGFHRSARSPIRNDISSRSSMSSRESSQESLDHSSSRGLSPSRGRSGQLRSRKAKSISQKAKIWEAVAKTDKSQAAFSTLPWSTKFVRNHNLANGRPESNPRLMKTCSSPSLTDMMAQRDATNADELMARDIVDYYNREIQPSALSESSGSKSKRKLKRASTSSIDGSSLRKRSLTPLDEEEHPHPHHQFQSQQQGQSSPQCSSGDDVPLVPVIENSDSRCDPEGAAKLPDVPSQPPNVITFSGPIGPLLTEVEPNDTALAAQSAPLAKEIDMQRRHLEDQAPDGRKELTPVRLVTRPNAFDKNSSAKQEVRLIDDEGVECDSADYAPPSWRQKVVMEHPPQINGVNRLTQVEPMRAIFLTSNLEFDEEERMGGKPPAFPGGESSSVSNEGHITYRSGHHHSGFAKTNISPLAEESEDQEEVEDEPEKKDKEAVQVSERKTTRSRSLGETQRPQIIPDQTRPEVTIKRDTKVVVEFPDDSEQNGVVIGNQTTDNQTTAATPEGTNQSGNILSLGAVSTTTTKPRENPKRVEIEEVPSDSDFANEESLSSADITPDNAKVQVKEDEDDDDLPKVNPASSDESEDEFEALRLQRLKESGRREAPERDISEDDTETAEFQLRLRKLSNTSAPSLGSNIAQETERKRARSVEEVEFEEDEDFFERLRGNRDLERRTSEVPEREIEQEDSETAELQTTLRRSKSNEIFIRRKKSRGSLNPAKRNSLGLEILVEQAPKEESPPEEAPEQLTQIVTHSGPIPDQTVCNASPITASILSINKLAESVENLKEKLVSHPGLFFPPPKSHKTSSQTSNEMSTDSRDSRSGSSLSPPNGVSGVSGASGVPDSPESTSSPGRQRKKTPLSRSHSWQGFGSKEVVRQIRQQAFYDSGRYEQVNASDLDLPPPPSAPPVNLERGRSSQVSTKRGGKSANKKAARRYRPLSHSPMRNQSGAGPRIAEEELESEPSRVPIQSSSSCSRGALESGPQKGGNASISPSFRSSQSNSLGRPGSITRNQGTKWKKGGKRRDHNLKKSDTAEKEHWSASDEESDNEDELNYQCVVTCSLKSSEKVLSQQAEKNFIQFSHRMEELRCQIVQARPELSPEQVHHILATVTQLHDQRQRDHEGTGTRSGNGSPLPSDEELQDFLNYIGNGILNQERLDYDEQRKREQQGLEREEGEEEEEELDQSIKRNKSANQYFYRQHYLSIIQEEEEAAGDTPTSSRPNSRPPSACGLPKGNNLRKALKDLKDFSQSESIKEQRENNSNQIKTRAKKHDSWGSEISEDSLISVNSILSDENNSPNGSDSAPPQKPSPQALNEFLDQVPPPPAKFQNVDLTESSPQLVRTSSSSSNSTMADSRCSSAFSSDLIKDLPHDDVPETVTDLSSPLVKIVPNQSRRKPERQRIAQSSSSMGNKSLFHLTSVKEKLKNAIHQGKETNEHDPGTAKPSAQDQSPTTPTSKVGRFFRSLSRKSSTEDSESDDRKRNSLTSKEDDKSSRRGSNSSITEKTLEKVRMIATKKDFFTSGNHDAEVNHLSSSDVPTVCCASDSCDSHQQQQPKHQPKHPLPPSTPTNQLPRLLVQTKTPFADPKPSDRGNNELSHPSGVVPTISIGLQKDVPQIQQFAGPASPKVKQCQEQPKEFVSNQALSVEDMYQKIDKTQKRSVSSKPTTALDVSITDLISECEDYVKTEEFTKDLSVKILEMFQNERNKFKNNEESVYSVISAKSEPIYSNVPQLVDHYSEVDKSNPSIGVPRLRLGSPHNNFCVLEPHYSKPVDHQNIYEQIDQFNQTPRAPQKPERLVPNPIKSNPELEPKFPCPRESIYENEVASYQDLPSIITHEASPMDSLPSENSSSAHDSAYESENKPMIETREPPKRPTFPGSYYENFSGDSCARVPPVPVPPQFQDESPTANPFELDDPCSTMKRNPHFTPPEVPKRDSSRRFAGQARFASLPRSLDSLSSSKVVGSSDLDQTCLGETDVVNPISLVFEDLNEYLSDSDGMLSLDYKIAVQKRRNRLRNLAEKQCLSGNGNSIQDQRLSPGTKTVEYFADNEQPIIKMGPSQQLVVADNAGHNNSPSRVKKVVEQIQRKYPQGPTKPVERSRSRRSPSVASECSTLEPIPEEIPGQVYAARVTKPLSIPSPKFYSLPRGGKGFQSKLDDVKENVTDQSHAAIFDTLIQSRRTESPSRFIEFPNGTLKQRKALKTASLTSLLIKDDNKSQREPPTFSSSFQENPLAKCSSFQELSNIFGSTQSLVPSTPRRLDPMAKNWQTKKWVSEVNLGMRAWTPNQVVVKECSCGNKVQFDPMEECSTLGYPTDSETNLEMSDYGSFDRRNGLFYAKPAETVNGSDDDDPTQDDLTPPPAFASPPPRPPPPVLLFNRLGSLKRSQSLNMSQPQRHLQGWNSIPTLSQS</sequence>
<evidence type="ECO:0000313" key="2">
    <source>
        <dbReference type="EMBL" id="TRY81049.1"/>
    </source>
</evidence>
<comment type="caution">
    <text evidence="2">The sequence shown here is derived from an EMBL/GenBank/DDBJ whole genome shotgun (WGS) entry which is preliminary data.</text>
</comment>
<feature type="region of interest" description="Disordered" evidence="1">
    <location>
        <begin position="2208"/>
        <end position="2234"/>
    </location>
</feature>
<feature type="region of interest" description="Disordered" evidence="1">
    <location>
        <begin position="1334"/>
        <end position="1360"/>
    </location>
</feature>
<feature type="compositionally biased region" description="Basic and acidic residues" evidence="1">
    <location>
        <begin position="589"/>
        <end position="601"/>
    </location>
</feature>
<dbReference type="EMBL" id="VCGU01000001">
    <property type="protein sequence ID" value="TRY81049.1"/>
    <property type="molecule type" value="Genomic_DNA"/>
</dbReference>
<gene>
    <name evidence="2" type="ORF">TCAL_10368</name>
</gene>
<feature type="compositionally biased region" description="Basic and acidic residues" evidence="1">
    <location>
        <begin position="1283"/>
        <end position="1297"/>
    </location>
</feature>
<feature type="region of interest" description="Disordered" evidence="1">
    <location>
        <begin position="1283"/>
        <end position="1311"/>
    </location>
</feature>
<feature type="compositionally biased region" description="Low complexity" evidence="1">
    <location>
        <begin position="165"/>
        <end position="178"/>
    </location>
</feature>
<feature type="region of interest" description="Disordered" evidence="1">
    <location>
        <begin position="1909"/>
        <end position="1937"/>
    </location>
</feature>
<proteinExistence type="predicted"/>
<feature type="compositionally biased region" description="Basic and acidic residues" evidence="1">
    <location>
        <begin position="1372"/>
        <end position="1383"/>
    </location>
</feature>
<feature type="compositionally biased region" description="Low complexity" evidence="1">
    <location>
        <begin position="948"/>
        <end position="971"/>
    </location>
</feature>
<feature type="compositionally biased region" description="Pro residues" evidence="1">
    <location>
        <begin position="2478"/>
        <end position="2494"/>
    </location>
</feature>
<dbReference type="OMA" id="IITHEAS"/>
<feature type="compositionally biased region" description="Polar residues" evidence="1">
    <location>
        <begin position="1407"/>
        <end position="1428"/>
    </location>
</feature>